<dbReference type="Pfam" id="PF00107">
    <property type="entry name" value="ADH_zinc_N"/>
    <property type="match status" value="1"/>
</dbReference>
<dbReference type="InterPro" id="IPR013149">
    <property type="entry name" value="ADH-like_C"/>
</dbReference>
<keyword evidence="4" id="KW-0560">Oxidoreductase</keyword>
<reference evidence="6" key="1">
    <citation type="submission" date="2016-05" db="EMBL/GenBank/DDBJ databases">
        <authorList>
            <person name="Lavstsen T."/>
            <person name="Jespersen J.S."/>
        </authorList>
    </citation>
    <scope>NUCLEOTIDE SEQUENCE</scope>
    <source>
        <tissue evidence="6">Brain</tissue>
    </source>
</reference>
<dbReference type="PANTHER" id="PTHR43880">
    <property type="entry name" value="ALCOHOL DEHYDROGENASE"/>
    <property type="match status" value="1"/>
</dbReference>
<protein>
    <recommendedName>
        <fullName evidence="5">Alcohol dehydrogenase-like C-terminal domain-containing protein</fullName>
    </recommendedName>
</protein>
<evidence type="ECO:0000313" key="6">
    <source>
        <dbReference type="EMBL" id="SBP60174.1"/>
    </source>
</evidence>
<keyword evidence="2" id="KW-0479">Metal-binding</keyword>
<dbReference type="GO" id="GO:0005829">
    <property type="term" value="C:cytosol"/>
    <property type="evidence" value="ECO:0007669"/>
    <property type="project" value="TreeGrafter"/>
</dbReference>
<evidence type="ECO:0000256" key="1">
    <source>
        <dbReference type="ARBA" id="ARBA00001947"/>
    </source>
</evidence>
<comment type="cofactor">
    <cofactor evidence="1">
        <name>Zn(2+)</name>
        <dbReference type="ChEBI" id="CHEBI:29105"/>
    </cofactor>
</comment>
<evidence type="ECO:0000256" key="2">
    <source>
        <dbReference type="ARBA" id="ARBA00022723"/>
    </source>
</evidence>
<evidence type="ECO:0000256" key="3">
    <source>
        <dbReference type="ARBA" id="ARBA00022833"/>
    </source>
</evidence>
<dbReference type="SUPFAM" id="SSF50129">
    <property type="entry name" value="GroES-like"/>
    <property type="match status" value="1"/>
</dbReference>
<evidence type="ECO:0000259" key="5">
    <source>
        <dbReference type="Pfam" id="PF00107"/>
    </source>
</evidence>
<dbReference type="PANTHER" id="PTHR43880:SF32">
    <property type="entry name" value="S-(HYDROXYMETHYL)GLUTATHIONE DEHYDROGENASE"/>
    <property type="match status" value="1"/>
</dbReference>
<gene>
    <name evidence="6" type="primary">Nfu_g_1_004802</name>
</gene>
<dbReference type="AlphaFoldDB" id="A0A1A8AYS8"/>
<keyword evidence="3" id="KW-0862">Zinc</keyword>
<accession>A0A1A8AYS8</accession>
<dbReference type="SUPFAM" id="SSF51735">
    <property type="entry name" value="NAD(P)-binding Rossmann-fold domains"/>
    <property type="match status" value="1"/>
</dbReference>
<proteinExistence type="predicted"/>
<organism evidence="6">
    <name type="scientific">Nothobranchius furzeri</name>
    <name type="common">Turquoise killifish</name>
    <dbReference type="NCBI Taxonomy" id="105023"/>
    <lineage>
        <taxon>Eukaryota</taxon>
        <taxon>Metazoa</taxon>
        <taxon>Chordata</taxon>
        <taxon>Craniata</taxon>
        <taxon>Vertebrata</taxon>
        <taxon>Euteleostomi</taxon>
        <taxon>Actinopterygii</taxon>
        <taxon>Neopterygii</taxon>
        <taxon>Teleostei</taxon>
        <taxon>Neoteleostei</taxon>
        <taxon>Acanthomorphata</taxon>
        <taxon>Ovalentaria</taxon>
        <taxon>Atherinomorphae</taxon>
        <taxon>Cyprinodontiformes</taxon>
        <taxon>Nothobranchiidae</taxon>
        <taxon>Nothobranchius</taxon>
    </lineage>
</organism>
<dbReference type="GO" id="GO:0008270">
    <property type="term" value="F:zinc ion binding"/>
    <property type="evidence" value="ECO:0007669"/>
    <property type="project" value="TreeGrafter"/>
</dbReference>
<dbReference type="FunFam" id="3.40.50.720:FF:000003">
    <property type="entry name" value="S-(hydroxymethyl)glutathione dehydrogenase"/>
    <property type="match status" value="1"/>
</dbReference>
<evidence type="ECO:0000256" key="4">
    <source>
        <dbReference type="ARBA" id="ARBA00023002"/>
    </source>
</evidence>
<dbReference type="EMBL" id="HADY01021689">
    <property type="protein sequence ID" value="SBP60174.1"/>
    <property type="molecule type" value="Transcribed_RNA"/>
</dbReference>
<name>A0A1A8AYS8_NOTFU</name>
<feature type="domain" description="Alcohol dehydrogenase-like C-terminal" evidence="5">
    <location>
        <begin position="2"/>
        <end position="80"/>
    </location>
</feature>
<dbReference type="GO" id="GO:0051903">
    <property type="term" value="F:S-(hydroxymethyl)glutathione dehydrogenase [NAD(P)+] activity"/>
    <property type="evidence" value="ECO:0007669"/>
    <property type="project" value="TreeGrafter"/>
</dbReference>
<dbReference type="Gene3D" id="3.40.50.720">
    <property type="entry name" value="NAD(P)-binding Rossmann-like Domain"/>
    <property type="match status" value="1"/>
</dbReference>
<dbReference type="InterPro" id="IPR036291">
    <property type="entry name" value="NAD(P)-bd_dom_sf"/>
</dbReference>
<dbReference type="InterPro" id="IPR011032">
    <property type="entry name" value="GroES-like_sf"/>
</dbReference>
<dbReference type="GO" id="GO:0046294">
    <property type="term" value="P:formaldehyde catabolic process"/>
    <property type="evidence" value="ECO:0007669"/>
    <property type="project" value="TreeGrafter"/>
</dbReference>
<sequence>MAAIIGCKNAMAKTIIGVDTNPQKFEKARLFGATECISPNNGSKSIQEVLVEKTTGGVDVALECVGKPDVMSRVCRLLRTECARKLQIAALESTAEACGTCVIAGRMETETMSVPVIKILMGRTLKGTYFGGWKSVLGVPKIVDDYMSKKLKLDEFITHTQPLNEINTAFNPLENGESIRSISLQDCEEDKPKT</sequence>
<reference evidence="6" key="2">
    <citation type="submission" date="2016-06" db="EMBL/GenBank/DDBJ databases">
        <title>The genome of a short-lived fish provides insights into sex chromosome evolution and the genetic control of aging.</title>
        <authorList>
            <person name="Reichwald K."/>
            <person name="Felder M."/>
            <person name="Petzold A."/>
            <person name="Koch P."/>
            <person name="Groth M."/>
            <person name="Platzer M."/>
        </authorList>
    </citation>
    <scope>NUCLEOTIDE SEQUENCE</scope>
    <source>
        <tissue evidence="6">Brain</tissue>
    </source>
</reference>